<evidence type="ECO:0000256" key="1">
    <source>
        <dbReference type="ARBA" id="ARBA00004127"/>
    </source>
</evidence>
<evidence type="ECO:0000256" key="3">
    <source>
        <dbReference type="ARBA" id="ARBA00007222"/>
    </source>
</evidence>
<comment type="function">
    <text evidence="10">Protein O-mannosyltransferase that catalyzes the transfer of a single mannose residue from a polyprenol phospho-mannosyl lipidic donor to the hydroxyl group of selected serine and threonine residues in acceptor proteins.</text>
</comment>
<evidence type="ECO:0000313" key="14">
    <source>
        <dbReference type="EMBL" id="MFC3686917.1"/>
    </source>
</evidence>
<dbReference type="InterPro" id="IPR003342">
    <property type="entry name" value="ArnT-like_N"/>
</dbReference>
<gene>
    <name evidence="14" type="ORF">ACFOLH_01015</name>
</gene>
<dbReference type="InterPro" id="IPR027005">
    <property type="entry name" value="PMT-like"/>
</dbReference>
<feature type="transmembrane region" description="Helical" evidence="10">
    <location>
        <begin position="276"/>
        <end position="294"/>
    </location>
</feature>
<evidence type="ECO:0000256" key="7">
    <source>
        <dbReference type="ARBA" id="ARBA00022989"/>
    </source>
</evidence>
<dbReference type="PANTHER" id="PTHR10050">
    <property type="entry name" value="DOLICHYL-PHOSPHATE-MANNOSE--PROTEIN MANNOSYLTRANSFERASE"/>
    <property type="match status" value="1"/>
</dbReference>
<keyword evidence="5 10" id="KW-0808">Transferase</keyword>
<organism evidence="14 15">
    <name type="scientific">Aquipuribacter hungaricus</name>
    <dbReference type="NCBI Taxonomy" id="545624"/>
    <lineage>
        <taxon>Bacteria</taxon>
        <taxon>Bacillati</taxon>
        <taxon>Actinomycetota</taxon>
        <taxon>Actinomycetes</taxon>
        <taxon>Micrococcales</taxon>
        <taxon>Intrasporangiaceae</taxon>
        <taxon>Aquipuribacter</taxon>
    </lineage>
</organism>
<comment type="caution">
    <text evidence="14">The sequence shown here is derived from an EMBL/GenBank/DDBJ whole genome shotgun (WGS) entry which is preliminary data.</text>
</comment>
<accession>A0ABV7WD58</accession>
<keyword evidence="4 10" id="KW-0328">Glycosyltransferase</keyword>
<feature type="transmembrane region" description="Helical" evidence="10">
    <location>
        <begin position="433"/>
        <end position="451"/>
    </location>
</feature>
<dbReference type="GO" id="GO:0016757">
    <property type="term" value="F:glycosyltransferase activity"/>
    <property type="evidence" value="ECO:0007669"/>
    <property type="project" value="UniProtKB-KW"/>
</dbReference>
<keyword evidence="7 10" id="KW-1133">Transmembrane helix</keyword>
<keyword evidence="10" id="KW-1003">Cell membrane</keyword>
<keyword evidence="8 10" id="KW-0472">Membrane</keyword>
<comment type="similarity">
    <text evidence="3 10">Belongs to the glycosyltransferase 39 family.</text>
</comment>
<feature type="region of interest" description="Disordered" evidence="11">
    <location>
        <begin position="1"/>
        <end position="29"/>
    </location>
</feature>
<evidence type="ECO:0000256" key="9">
    <source>
        <dbReference type="ARBA" id="ARBA00093617"/>
    </source>
</evidence>
<feature type="transmembrane region" description="Helical" evidence="10">
    <location>
        <begin position="180"/>
        <end position="196"/>
    </location>
</feature>
<feature type="transmembrane region" description="Helical" evidence="10">
    <location>
        <begin position="208"/>
        <end position="226"/>
    </location>
</feature>
<feature type="domain" description="Protein O-mannosyl-transferase C-terminal four TM" evidence="13">
    <location>
        <begin position="364"/>
        <end position="557"/>
    </location>
</feature>
<evidence type="ECO:0000256" key="4">
    <source>
        <dbReference type="ARBA" id="ARBA00022676"/>
    </source>
</evidence>
<dbReference type="RefSeq" id="WP_376983605.1">
    <property type="nucleotide sequence ID" value="NZ_JBHRWW010000001.1"/>
</dbReference>
<sequence length="558" mass="60788">MATVTSTALPRRRPPAGAGTPAAGPGSDVAATRERLRERLGLPHPDPAWWAWVVAGLVGVLAGVLRFVHLGRPPVLVFDETYYVKQAYSMLLHGHERDVVSAPTPPPEGESDTYADDLFEAGTLDVFLGTPDFVVHPPLGKWMIAAGMQLDPDSTFFWRLSAAVVGTLSVALLVLVARRLLGSTLLGGVAGILLAVDGHHIVHSRTSLLDIFLSFWVLVAFALLLADRFVARERLADRVSRAVHAGTLSPYGPWLGWRPLRLLAGVSLGAACATKWSGLYVLAALGLLTVLWDMDARRTAGVRHWFLGGLLRDSWPAFLSLVPVAAAVYLASWAGWFRADDSYHRTWAAEHPDEAVSWLPQSLASLWEYHRSAYGFHTTINVVDNSHPYMANPWSWLVQGRPTSFHYQGQGDGLTGCGAEACSSAVTSLGNPVVWWGGTLALVVVAVAWLVRRDWRAGAVLVPLAACYLPWFAFQDRTIFSFYAVAFVPFLVLALTYALGLVLGPAGASPERRLWGAVGAGAVVVAAVGCLLFFYPVWTAQLITTDAWRLRMWWPSWV</sequence>
<dbReference type="Pfam" id="PF16192">
    <property type="entry name" value="PMT_4TMC"/>
    <property type="match status" value="1"/>
</dbReference>
<evidence type="ECO:0000256" key="6">
    <source>
        <dbReference type="ARBA" id="ARBA00022692"/>
    </source>
</evidence>
<proteinExistence type="inferred from homology"/>
<comment type="subcellular location">
    <subcellularLocation>
        <location evidence="10">Cell membrane</location>
    </subcellularLocation>
    <subcellularLocation>
        <location evidence="1">Endomembrane system</location>
        <topology evidence="1">Multi-pass membrane protein</topology>
    </subcellularLocation>
</comment>
<feature type="domain" description="ArnT-like N-terminal" evidence="12">
    <location>
        <begin position="149"/>
        <end position="291"/>
    </location>
</feature>
<dbReference type="InterPro" id="IPR032421">
    <property type="entry name" value="PMT_4TMC"/>
</dbReference>
<evidence type="ECO:0000256" key="11">
    <source>
        <dbReference type="SAM" id="MobiDB-lite"/>
    </source>
</evidence>
<evidence type="ECO:0000256" key="5">
    <source>
        <dbReference type="ARBA" id="ARBA00022679"/>
    </source>
</evidence>
<evidence type="ECO:0000259" key="13">
    <source>
        <dbReference type="Pfam" id="PF16192"/>
    </source>
</evidence>
<dbReference type="EMBL" id="JBHRWW010000001">
    <property type="protein sequence ID" value="MFC3686917.1"/>
    <property type="molecule type" value="Genomic_DNA"/>
</dbReference>
<evidence type="ECO:0000256" key="2">
    <source>
        <dbReference type="ARBA" id="ARBA00004922"/>
    </source>
</evidence>
<feature type="transmembrane region" description="Helical" evidence="10">
    <location>
        <begin position="480"/>
        <end position="502"/>
    </location>
</feature>
<evidence type="ECO:0000259" key="12">
    <source>
        <dbReference type="Pfam" id="PF02366"/>
    </source>
</evidence>
<evidence type="ECO:0000256" key="8">
    <source>
        <dbReference type="ARBA" id="ARBA00023136"/>
    </source>
</evidence>
<keyword evidence="15" id="KW-1185">Reference proteome</keyword>
<comment type="pathway">
    <text evidence="2 10">Protein modification; protein glycosylation.</text>
</comment>
<dbReference type="PANTHER" id="PTHR10050:SF46">
    <property type="entry name" value="PROTEIN O-MANNOSYL-TRANSFERASE 2"/>
    <property type="match status" value="1"/>
</dbReference>
<feature type="transmembrane region" description="Helical" evidence="10">
    <location>
        <begin position="458"/>
        <end position="474"/>
    </location>
</feature>
<feature type="transmembrane region" description="Helical" evidence="10">
    <location>
        <begin position="49"/>
        <end position="68"/>
    </location>
</feature>
<dbReference type="Proteomes" id="UP001595685">
    <property type="component" value="Unassembled WGS sequence"/>
</dbReference>
<dbReference type="Pfam" id="PF02366">
    <property type="entry name" value="PMT"/>
    <property type="match status" value="1"/>
</dbReference>
<feature type="transmembrane region" description="Helical" evidence="10">
    <location>
        <begin position="156"/>
        <end position="174"/>
    </location>
</feature>
<dbReference type="EC" id="2.4.1.-" evidence="10"/>
<feature type="transmembrane region" description="Helical" evidence="10">
    <location>
        <begin position="315"/>
        <end position="336"/>
    </location>
</feature>
<name>A0ABV7WD58_9MICO</name>
<feature type="transmembrane region" description="Helical" evidence="10">
    <location>
        <begin position="514"/>
        <end position="538"/>
    </location>
</feature>
<keyword evidence="6 10" id="KW-0812">Transmembrane</keyword>
<protein>
    <recommendedName>
        <fullName evidence="9 10">Polyprenol-phosphate-mannose--protein mannosyltransferase</fullName>
        <ecNumber evidence="10">2.4.1.-</ecNumber>
    </recommendedName>
</protein>
<evidence type="ECO:0000256" key="10">
    <source>
        <dbReference type="RuleBase" id="RU367007"/>
    </source>
</evidence>
<feature type="compositionally biased region" description="Low complexity" evidence="11">
    <location>
        <begin position="15"/>
        <end position="26"/>
    </location>
</feature>
<reference evidence="15" key="1">
    <citation type="journal article" date="2019" name="Int. J. Syst. Evol. Microbiol.">
        <title>The Global Catalogue of Microorganisms (GCM) 10K type strain sequencing project: providing services to taxonomists for standard genome sequencing and annotation.</title>
        <authorList>
            <consortium name="The Broad Institute Genomics Platform"/>
            <consortium name="The Broad Institute Genome Sequencing Center for Infectious Disease"/>
            <person name="Wu L."/>
            <person name="Ma J."/>
        </authorList>
    </citation>
    <scope>NUCLEOTIDE SEQUENCE [LARGE SCALE GENOMIC DNA]</scope>
    <source>
        <strain evidence="15">NCAIM B.02333</strain>
    </source>
</reference>
<evidence type="ECO:0000313" key="15">
    <source>
        <dbReference type="Proteomes" id="UP001595685"/>
    </source>
</evidence>